<dbReference type="Proteomes" id="UP000007875">
    <property type="component" value="Unassembled WGS sequence"/>
</dbReference>
<keyword evidence="3" id="KW-1185">Reference proteome</keyword>
<dbReference type="GeneTree" id="ENSGT00940000154427"/>
<feature type="compositionally biased region" description="Polar residues" evidence="1">
    <location>
        <begin position="163"/>
        <end position="173"/>
    </location>
</feature>
<evidence type="ECO:0008006" key="4">
    <source>
        <dbReference type="Google" id="ProtNLM"/>
    </source>
</evidence>
<dbReference type="STRING" id="51511.ENSCSAVP00000009081"/>
<dbReference type="PANTHER" id="PTHR14845:SF5">
    <property type="entry name" value="BASAL BODY-ORIENTATION FACTOR 1"/>
    <property type="match status" value="1"/>
</dbReference>
<reference evidence="2" key="3">
    <citation type="submission" date="2025-09" db="UniProtKB">
        <authorList>
            <consortium name="Ensembl"/>
        </authorList>
    </citation>
    <scope>IDENTIFICATION</scope>
</reference>
<dbReference type="OMA" id="AREMNRV"/>
<dbReference type="AlphaFoldDB" id="H2YUS1"/>
<dbReference type="Ensembl" id="ENSCSAVT00000009195.1">
    <property type="protein sequence ID" value="ENSCSAVP00000009081.1"/>
    <property type="gene ID" value="ENSCSAVG00000005366.1"/>
</dbReference>
<organism evidence="2 3">
    <name type="scientific">Ciona savignyi</name>
    <name type="common">Pacific transparent sea squirt</name>
    <dbReference type="NCBI Taxonomy" id="51511"/>
    <lineage>
        <taxon>Eukaryota</taxon>
        <taxon>Metazoa</taxon>
        <taxon>Chordata</taxon>
        <taxon>Tunicata</taxon>
        <taxon>Ascidiacea</taxon>
        <taxon>Phlebobranchia</taxon>
        <taxon>Cionidae</taxon>
        <taxon>Ciona</taxon>
    </lineage>
</organism>
<dbReference type="InParanoid" id="H2YUS1"/>
<protein>
    <recommendedName>
        <fullName evidence="4">Basal body-orientation factor 1</fullName>
    </recommendedName>
</protein>
<proteinExistence type="predicted"/>
<sequence length="229" mass="26175">MVREFRDERRSIEQRAKVETLASEGEIQKLQRMLQIKDREMNKVKILAKNIVEQRTSVEIFFLDSLEKVRTEIALNRSQYVQAAQSAYQRKMLAAHSGQADFPKIRTFKKNDHSTNSVFADLSEAENWSSLGDQVDIRDLTWEQKEKVLRLLFARMNGLKTKTNVQRTQQSAPPLSIADKPNRLKPIEHAPNPTPTADVTNRADTTFITQQEQPSSVALPAISVKQLTT</sequence>
<dbReference type="PANTHER" id="PTHR14845">
    <property type="entry name" value="COILED-COIL DOMAIN-CONTAINING 166"/>
    <property type="match status" value="1"/>
</dbReference>
<accession>H2YUS1</accession>
<name>H2YUS1_CIOSA</name>
<dbReference type="HOGENOM" id="CLU_105456_0_0_1"/>
<evidence type="ECO:0000256" key="1">
    <source>
        <dbReference type="SAM" id="MobiDB-lite"/>
    </source>
</evidence>
<evidence type="ECO:0000313" key="3">
    <source>
        <dbReference type="Proteomes" id="UP000007875"/>
    </source>
</evidence>
<feature type="region of interest" description="Disordered" evidence="1">
    <location>
        <begin position="163"/>
        <end position="183"/>
    </location>
</feature>
<evidence type="ECO:0000313" key="2">
    <source>
        <dbReference type="Ensembl" id="ENSCSAVP00000009081.1"/>
    </source>
</evidence>
<reference evidence="3" key="1">
    <citation type="submission" date="2003-08" db="EMBL/GenBank/DDBJ databases">
        <authorList>
            <person name="Birren B."/>
            <person name="Nusbaum C."/>
            <person name="Abebe A."/>
            <person name="Abouelleil A."/>
            <person name="Adekoya E."/>
            <person name="Ait-zahra M."/>
            <person name="Allen N."/>
            <person name="Allen T."/>
            <person name="An P."/>
            <person name="Anderson M."/>
            <person name="Anderson S."/>
            <person name="Arachchi H."/>
            <person name="Armbruster J."/>
            <person name="Bachantsang P."/>
            <person name="Baldwin J."/>
            <person name="Barry A."/>
            <person name="Bayul T."/>
            <person name="Blitshsteyn B."/>
            <person name="Bloom T."/>
            <person name="Blye J."/>
            <person name="Boguslavskiy L."/>
            <person name="Borowsky M."/>
            <person name="Boukhgalter B."/>
            <person name="Brunache A."/>
            <person name="Butler J."/>
            <person name="Calixte N."/>
            <person name="Calvo S."/>
            <person name="Camarata J."/>
            <person name="Campo K."/>
            <person name="Chang J."/>
            <person name="Cheshatsang Y."/>
            <person name="Citroen M."/>
            <person name="Collymore A."/>
            <person name="Considine T."/>
            <person name="Cook A."/>
            <person name="Cooke P."/>
            <person name="Corum B."/>
            <person name="Cuomo C."/>
            <person name="David R."/>
            <person name="Dawoe T."/>
            <person name="Degray S."/>
            <person name="Dodge S."/>
            <person name="Dooley K."/>
            <person name="Dorje P."/>
            <person name="Dorjee K."/>
            <person name="Dorris L."/>
            <person name="Duffey N."/>
            <person name="Dupes A."/>
            <person name="Elkins T."/>
            <person name="Engels R."/>
            <person name="Erickson J."/>
            <person name="Farina A."/>
            <person name="Faro S."/>
            <person name="Ferreira P."/>
            <person name="Fischer H."/>
            <person name="Fitzgerald M."/>
            <person name="Foley K."/>
            <person name="Gage D."/>
            <person name="Galagan J."/>
            <person name="Gearin G."/>
            <person name="Gnerre S."/>
            <person name="Gnirke A."/>
            <person name="Goyette A."/>
            <person name="Graham J."/>
            <person name="Grandbois E."/>
            <person name="Gyaltsen K."/>
            <person name="Hafez N."/>
            <person name="Hagopian D."/>
            <person name="Hagos B."/>
            <person name="Hall J."/>
            <person name="Hatcher B."/>
            <person name="Heller A."/>
            <person name="Higgins H."/>
            <person name="Honan T."/>
            <person name="Horn A."/>
            <person name="Houde N."/>
            <person name="Hughes L."/>
            <person name="Hulme W."/>
            <person name="Husby E."/>
            <person name="Iliev I."/>
            <person name="Jaffe D."/>
            <person name="Jones C."/>
            <person name="Kamal M."/>
            <person name="Kamat A."/>
            <person name="Kamvysselis M."/>
            <person name="Karlsson E."/>
            <person name="Kells C."/>
            <person name="Kieu A."/>
            <person name="Kisner P."/>
            <person name="Kodira C."/>
            <person name="Kulbokas E."/>
            <person name="Labutti K."/>
            <person name="Lama D."/>
            <person name="Landers T."/>
            <person name="Leger J."/>
            <person name="Levine S."/>
            <person name="Lewis D."/>
            <person name="Lewis T."/>
            <person name="Lindblad-toh K."/>
            <person name="Liu X."/>
            <person name="Lokyitsang T."/>
            <person name="Lokyitsang Y."/>
            <person name="Lucien O."/>
            <person name="Lui A."/>
            <person name="Ma L.J."/>
            <person name="Mabbitt R."/>
            <person name="Macdonald J."/>
            <person name="Maclean C."/>
            <person name="Major J."/>
            <person name="Manning J."/>
            <person name="Marabella R."/>
            <person name="Maru K."/>
            <person name="Matthews C."/>
            <person name="Mauceli E."/>
            <person name="Mccarthy M."/>
            <person name="Mcdonough S."/>
            <person name="Mcghee T."/>
            <person name="Meldrim J."/>
            <person name="Meneus L."/>
            <person name="Mesirov J."/>
            <person name="Mihalev A."/>
            <person name="Mihova T."/>
            <person name="Mikkelsen T."/>
            <person name="Mlenga V."/>
            <person name="Moru K."/>
            <person name="Mozes J."/>
            <person name="Mulrain L."/>
            <person name="Munson G."/>
            <person name="Naylor J."/>
            <person name="Newes C."/>
            <person name="Nguyen C."/>
            <person name="Nguyen N."/>
            <person name="Nguyen T."/>
            <person name="Nicol R."/>
            <person name="Nielsen C."/>
            <person name="Nizzari M."/>
            <person name="Norbu C."/>
            <person name="Norbu N."/>
            <person name="O'donnell P."/>
            <person name="Okoawo O."/>
            <person name="O'leary S."/>
            <person name="Omotosho B."/>
            <person name="O'neill K."/>
            <person name="Osman S."/>
            <person name="Parker S."/>
            <person name="Perrin D."/>
            <person name="Phunkhang P."/>
            <person name="Piqani B."/>
            <person name="Purcell S."/>
            <person name="Rachupka T."/>
            <person name="Ramasamy U."/>
            <person name="Rameau R."/>
            <person name="Ray V."/>
            <person name="Raymond C."/>
            <person name="Retta R."/>
            <person name="Richardson S."/>
            <person name="Rise C."/>
            <person name="Rodriguez J."/>
            <person name="Rogers J."/>
            <person name="Rogov P."/>
            <person name="Rutman M."/>
            <person name="Schupbach R."/>
            <person name="Seaman C."/>
            <person name="Settipalli S."/>
            <person name="Sharpe T."/>
            <person name="Sheridan J."/>
            <person name="Sherpa N."/>
            <person name="Shi J."/>
            <person name="Smirnov S."/>
            <person name="Smith C."/>
            <person name="Sougnez C."/>
            <person name="Spencer B."/>
            <person name="Stalker J."/>
            <person name="Stange-thomann N."/>
            <person name="Stavropoulos S."/>
            <person name="Stetson K."/>
            <person name="Stone C."/>
            <person name="Stone S."/>
            <person name="Stubbs M."/>
            <person name="Talamas J."/>
            <person name="Tchuinga P."/>
            <person name="Tenzing P."/>
            <person name="Tesfaye S."/>
            <person name="Theodore J."/>
            <person name="Thoulutsang Y."/>
            <person name="Topham K."/>
            <person name="Towey S."/>
            <person name="Tsamla T."/>
            <person name="Tsomo N."/>
            <person name="Vallee D."/>
            <person name="Vassiliev H."/>
            <person name="Venkataraman V."/>
            <person name="Vinson J."/>
            <person name="Vo A."/>
            <person name="Wade C."/>
            <person name="Wang S."/>
            <person name="Wangchuk T."/>
            <person name="Wangdi T."/>
            <person name="Whittaker C."/>
            <person name="Wilkinson J."/>
            <person name="Wu Y."/>
            <person name="Wyman D."/>
            <person name="Yadav S."/>
            <person name="Yang S."/>
            <person name="Yang X."/>
            <person name="Yeager S."/>
            <person name="Yee E."/>
            <person name="Young G."/>
            <person name="Zainoun J."/>
            <person name="Zembeck L."/>
            <person name="Zimmer A."/>
            <person name="Zody M."/>
            <person name="Lander E."/>
        </authorList>
    </citation>
    <scope>NUCLEOTIDE SEQUENCE [LARGE SCALE GENOMIC DNA]</scope>
</reference>
<reference evidence="2" key="2">
    <citation type="submission" date="2025-08" db="UniProtKB">
        <authorList>
            <consortium name="Ensembl"/>
        </authorList>
    </citation>
    <scope>IDENTIFICATION</scope>
</reference>
<dbReference type="eggNOG" id="ENOG502QRCW">
    <property type="taxonomic scope" value="Eukaryota"/>
</dbReference>